<evidence type="ECO:0000256" key="1">
    <source>
        <dbReference type="ARBA" id="ARBA00004430"/>
    </source>
</evidence>
<gene>
    <name evidence="5" type="ORF">WJX84_002255</name>
</gene>
<dbReference type="GO" id="GO:0005930">
    <property type="term" value="C:axoneme"/>
    <property type="evidence" value="ECO:0007669"/>
    <property type="project" value="UniProtKB-SubCell"/>
</dbReference>
<dbReference type="InterPro" id="IPR057207">
    <property type="entry name" value="FBXL15_LRR"/>
</dbReference>
<dbReference type="InterPro" id="IPR006553">
    <property type="entry name" value="Leu-rich_rpt_Cys-con_subtyp"/>
</dbReference>
<protein>
    <submittedName>
        <fullName evidence="5">Uncharacterized protein</fullName>
    </submittedName>
</protein>
<keyword evidence="6" id="KW-1185">Reference proteome</keyword>
<dbReference type="InterPro" id="IPR001810">
    <property type="entry name" value="F-box_dom"/>
</dbReference>
<dbReference type="EMBL" id="JALJOV010001564">
    <property type="protein sequence ID" value="KAK9846106.1"/>
    <property type="molecule type" value="Genomic_DNA"/>
</dbReference>
<organism evidence="5 6">
    <name type="scientific">Apatococcus fuscideae</name>
    <dbReference type="NCBI Taxonomy" id="2026836"/>
    <lineage>
        <taxon>Eukaryota</taxon>
        <taxon>Viridiplantae</taxon>
        <taxon>Chlorophyta</taxon>
        <taxon>core chlorophytes</taxon>
        <taxon>Trebouxiophyceae</taxon>
        <taxon>Chlorellales</taxon>
        <taxon>Chlorellaceae</taxon>
        <taxon>Apatococcus</taxon>
    </lineage>
</organism>
<sequence>MSSALLLCLGSLGWSDRARAACVCKTWRQVLQQPNLWRSLDLSDNQNAGQWLPALMHCPAFRQHLKDLNLQYAVGVTDSHLKHLQGAPLEHLNLNVCQDLTDDGISGLILKAPLLCTIQLYWLPRISDTVLYCIGATCPALTRLNLSGCIGISDGGIKAIAKTCHHLTDIDLTKCMKMQASRLWQTAID</sequence>
<dbReference type="SUPFAM" id="SSF81383">
    <property type="entry name" value="F-box domain"/>
    <property type="match status" value="1"/>
</dbReference>
<dbReference type="Proteomes" id="UP001485043">
    <property type="component" value="Unassembled WGS sequence"/>
</dbReference>
<dbReference type="AlphaFoldDB" id="A0AAW1SJ34"/>
<proteinExistence type="predicted"/>
<name>A0AAW1SJ34_9CHLO</name>
<dbReference type="InterPro" id="IPR032675">
    <property type="entry name" value="LRR_dom_sf"/>
</dbReference>
<feature type="domain" description="F-box" evidence="3">
    <location>
        <begin position="15"/>
        <end position="42"/>
    </location>
</feature>
<dbReference type="Pfam" id="PF25372">
    <property type="entry name" value="DUF7885"/>
    <property type="match status" value="1"/>
</dbReference>
<feature type="domain" description="F-box/LRR-repeat protein 15-like leucin rich repeat" evidence="4">
    <location>
        <begin position="67"/>
        <end position="181"/>
    </location>
</feature>
<accession>A0AAW1SJ34</accession>
<evidence type="ECO:0000313" key="5">
    <source>
        <dbReference type="EMBL" id="KAK9846106.1"/>
    </source>
</evidence>
<comment type="caution">
    <text evidence="5">The sequence shown here is derived from an EMBL/GenBank/DDBJ whole genome shotgun (WGS) entry which is preliminary data.</text>
</comment>
<reference evidence="5 6" key="1">
    <citation type="journal article" date="2024" name="Nat. Commun.">
        <title>Phylogenomics reveals the evolutionary origins of lichenization in chlorophyte algae.</title>
        <authorList>
            <person name="Puginier C."/>
            <person name="Libourel C."/>
            <person name="Otte J."/>
            <person name="Skaloud P."/>
            <person name="Haon M."/>
            <person name="Grisel S."/>
            <person name="Petersen M."/>
            <person name="Berrin J.G."/>
            <person name="Delaux P.M."/>
            <person name="Dal Grande F."/>
            <person name="Keller J."/>
        </authorList>
    </citation>
    <scope>NUCLEOTIDE SEQUENCE [LARGE SCALE GENOMIC DNA]</scope>
    <source>
        <strain evidence="5 6">SAG 2523</strain>
    </source>
</reference>
<dbReference type="Pfam" id="PF12937">
    <property type="entry name" value="F-box-like"/>
    <property type="match status" value="1"/>
</dbReference>
<feature type="chain" id="PRO_5043542205" evidence="2">
    <location>
        <begin position="21"/>
        <end position="189"/>
    </location>
</feature>
<comment type="subcellular location">
    <subcellularLocation>
        <location evidence="1">Cytoplasm</location>
        <location evidence="1">Cytoskeleton</location>
        <location evidence="1">Cilium axoneme</location>
    </subcellularLocation>
</comment>
<dbReference type="Gene3D" id="3.80.10.10">
    <property type="entry name" value="Ribonuclease Inhibitor"/>
    <property type="match status" value="1"/>
</dbReference>
<dbReference type="InterPro" id="IPR036047">
    <property type="entry name" value="F-box-like_dom_sf"/>
</dbReference>
<keyword evidence="2" id="KW-0732">Signal</keyword>
<dbReference type="PANTHER" id="PTHR46976">
    <property type="entry name" value="PROTEIN ARABIDILLO 1"/>
    <property type="match status" value="1"/>
</dbReference>
<feature type="signal peptide" evidence="2">
    <location>
        <begin position="1"/>
        <end position="20"/>
    </location>
</feature>
<evidence type="ECO:0000259" key="4">
    <source>
        <dbReference type="Pfam" id="PF25372"/>
    </source>
</evidence>
<evidence type="ECO:0000313" key="6">
    <source>
        <dbReference type="Proteomes" id="UP001485043"/>
    </source>
</evidence>
<evidence type="ECO:0000256" key="2">
    <source>
        <dbReference type="SAM" id="SignalP"/>
    </source>
</evidence>
<dbReference type="SMART" id="SM00367">
    <property type="entry name" value="LRR_CC"/>
    <property type="match status" value="3"/>
</dbReference>
<evidence type="ECO:0000259" key="3">
    <source>
        <dbReference type="Pfam" id="PF12937"/>
    </source>
</evidence>
<dbReference type="PANTHER" id="PTHR46976:SF1">
    <property type="entry name" value="PROTEIN ARABIDILLO 1"/>
    <property type="match status" value="1"/>
</dbReference>
<dbReference type="SUPFAM" id="SSF52047">
    <property type="entry name" value="RNI-like"/>
    <property type="match status" value="1"/>
</dbReference>